<accession>A0A7J4MTG3</accession>
<dbReference type="SUPFAM" id="SSF143430">
    <property type="entry name" value="TTP0101/SSO1404-like"/>
    <property type="match status" value="1"/>
</dbReference>
<keyword evidence="7 8" id="KW-0051">Antiviral defense</keyword>
<evidence type="ECO:0000313" key="9">
    <source>
        <dbReference type="EMBL" id="HIH64009.1"/>
    </source>
</evidence>
<dbReference type="Gene3D" id="3.30.70.240">
    <property type="match status" value="1"/>
</dbReference>
<evidence type="ECO:0000256" key="7">
    <source>
        <dbReference type="ARBA" id="ARBA00023118"/>
    </source>
</evidence>
<comment type="function">
    <text evidence="8">CRISPR (clustered regularly interspaced short palindromic repeat), is an adaptive immune system that provides protection against mobile genetic elements (viruses, transposable elements and conjugative plasmids). CRISPR clusters contain sequences complementary to antecedent mobile elements and target invading nucleic acids. CRISPR clusters are transcribed and processed into CRISPR RNA (crRNA). Functions as a ssRNA-specific endoribonuclease. Involved in the integration of spacer DNA into the CRISPR cassette.</text>
</comment>
<evidence type="ECO:0000256" key="1">
    <source>
        <dbReference type="ARBA" id="ARBA00001946"/>
    </source>
</evidence>
<dbReference type="InterPro" id="IPR019199">
    <property type="entry name" value="Virulence_VapD/CRISPR_Cas2"/>
</dbReference>
<evidence type="ECO:0000256" key="4">
    <source>
        <dbReference type="ARBA" id="ARBA00022759"/>
    </source>
</evidence>
<keyword evidence="5 8" id="KW-0378">Hydrolase</keyword>
<keyword evidence="6 8" id="KW-0460">Magnesium</keyword>
<evidence type="ECO:0000256" key="3">
    <source>
        <dbReference type="ARBA" id="ARBA00022723"/>
    </source>
</evidence>
<feature type="binding site" evidence="8">
    <location>
        <position position="8"/>
    </location>
    <ligand>
        <name>Mg(2+)</name>
        <dbReference type="ChEBI" id="CHEBI:18420"/>
        <note>catalytic</note>
    </ligand>
</feature>
<dbReference type="HAMAP" id="MF_01471">
    <property type="entry name" value="Cas2"/>
    <property type="match status" value="1"/>
</dbReference>
<dbReference type="GO" id="GO:0046872">
    <property type="term" value="F:metal ion binding"/>
    <property type="evidence" value="ECO:0007669"/>
    <property type="project" value="UniProtKB-UniRule"/>
</dbReference>
<dbReference type="EC" id="3.1.-.-" evidence="8"/>
<comment type="caution">
    <text evidence="9">The sequence shown here is derived from an EMBL/GenBank/DDBJ whole genome shotgun (WGS) entry which is preliminary data.</text>
</comment>
<keyword evidence="3 8" id="KW-0479">Metal-binding</keyword>
<comment type="cofactor">
    <cofactor evidence="1 8">
        <name>Mg(2+)</name>
        <dbReference type="ChEBI" id="CHEBI:18420"/>
    </cofactor>
</comment>
<reference evidence="10" key="1">
    <citation type="journal article" date="2020" name="bioRxiv">
        <title>A rank-normalized archaeal taxonomy based on genome phylogeny resolves widespread incomplete and uneven classifications.</title>
        <authorList>
            <person name="Rinke C."/>
            <person name="Chuvochina M."/>
            <person name="Mussig A.J."/>
            <person name="Chaumeil P.-A."/>
            <person name="Waite D.W."/>
            <person name="Whitman W.B."/>
            <person name="Parks D.H."/>
            <person name="Hugenholtz P."/>
        </authorList>
    </citation>
    <scope>NUCLEOTIDE SEQUENCE [LARGE SCALE GENOMIC DNA]</scope>
</reference>
<keyword evidence="4 8" id="KW-0255">Endonuclease</keyword>
<dbReference type="NCBIfam" id="TIGR01573">
    <property type="entry name" value="cas2"/>
    <property type="match status" value="1"/>
</dbReference>
<dbReference type="PANTHER" id="PTHR34405:SF1">
    <property type="entry name" value="CRISPR-ASSOCIATED ENDORIBONUCLEASE CAS2"/>
    <property type="match status" value="1"/>
</dbReference>
<organism evidence="9 10">
    <name type="scientific">Methanothermobacter thermautotrophicus</name>
    <name type="common">Methanobacterium thermoformicicum</name>
    <dbReference type="NCBI Taxonomy" id="145262"/>
    <lineage>
        <taxon>Archaea</taxon>
        <taxon>Methanobacteriati</taxon>
        <taxon>Methanobacteriota</taxon>
        <taxon>Methanomada group</taxon>
        <taxon>Methanobacteria</taxon>
        <taxon>Methanobacteriales</taxon>
        <taxon>Methanobacteriaceae</taxon>
        <taxon>Methanothermobacter</taxon>
    </lineage>
</organism>
<dbReference type="GO" id="GO:0004521">
    <property type="term" value="F:RNA endonuclease activity"/>
    <property type="evidence" value="ECO:0007669"/>
    <property type="project" value="InterPro"/>
</dbReference>
<keyword evidence="2 8" id="KW-0540">Nuclease</keyword>
<comment type="subunit">
    <text evidence="8">Homodimer, forms a heterotetramer with a Cas1 homodimer.</text>
</comment>
<evidence type="ECO:0000256" key="5">
    <source>
        <dbReference type="ARBA" id="ARBA00022801"/>
    </source>
</evidence>
<proteinExistence type="inferred from homology"/>
<dbReference type="GO" id="GO:0051607">
    <property type="term" value="P:defense response to virus"/>
    <property type="evidence" value="ECO:0007669"/>
    <property type="project" value="UniProtKB-UniRule"/>
</dbReference>
<protein>
    <recommendedName>
        <fullName evidence="8">CRISPR-associated endoribonuclease Cas2</fullName>
        <ecNumber evidence="8">3.1.-.-</ecNumber>
    </recommendedName>
</protein>
<dbReference type="CDD" id="cd09725">
    <property type="entry name" value="Cas2_I_II_III"/>
    <property type="match status" value="1"/>
</dbReference>
<dbReference type="Pfam" id="PF09827">
    <property type="entry name" value="CRISPR_Cas2"/>
    <property type="match status" value="1"/>
</dbReference>
<comment type="similarity">
    <text evidence="8">Belongs to the CRISPR-associated endoribonuclease Cas2 protein family.</text>
</comment>
<dbReference type="GO" id="GO:0043571">
    <property type="term" value="P:maintenance of CRISPR repeat elements"/>
    <property type="evidence" value="ECO:0007669"/>
    <property type="project" value="UniProtKB-UniRule"/>
</dbReference>
<evidence type="ECO:0000256" key="6">
    <source>
        <dbReference type="ARBA" id="ARBA00022842"/>
    </source>
</evidence>
<evidence type="ECO:0000313" key="10">
    <source>
        <dbReference type="Proteomes" id="UP000538031"/>
    </source>
</evidence>
<evidence type="ECO:0000256" key="2">
    <source>
        <dbReference type="ARBA" id="ARBA00022722"/>
    </source>
</evidence>
<dbReference type="EMBL" id="DUHT01000001">
    <property type="protein sequence ID" value="HIH64009.1"/>
    <property type="molecule type" value="Genomic_DNA"/>
</dbReference>
<dbReference type="GO" id="GO:0016787">
    <property type="term" value="F:hydrolase activity"/>
    <property type="evidence" value="ECO:0007669"/>
    <property type="project" value="UniProtKB-KW"/>
</dbReference>
<dbReference type="Proteomes" id="UP000538031">
    <property type="component" value="Unassembled WGS sequence"/>
</dbReference>
<evidence type="ECO:0000256" key="8">
    <source>
        <dbReference type="HAMAP-Rule" id="MF_01471"/>
    </source>
</evidence>
<dbReference type="AlphaFoldDB" id="A0A7J4MTG3"/>
<sequence>MYLLIVYDVGVERVNKVKSYLRTELHWVQNSVFEGEVTGSQFRRIEMNLKRIIDEDRDSVVIYSFRSESAFKRNVLGVEKSPLDVIL</sequence>
<dbReference type="InterPro" id="IPR021127">
    <property type="entry name" value="CRISPR_associated_Cas2"/>
</dbReference>
<dbReference type="PANTHER" id="PTHR34405">
    <property type="entry name" value="CRISPR-ASSOCIATED ENDORIBONUCLEASE CAS2"/>
    <property type="match status" value="1"/>
</dbReference>
<gene>
    <name evidence="8 9" type="primary">cas2</name>
    <name evidence="9" type="ORF">HA285_00120</name>
</gene>
<name>A0A7J4MTG3_METTF</name>